<name>A0A812CZI4_ACAPH</name>
<feature type="compositionally biased region" description="Basic and acidic residues" evidence="1">
    <location>
        <begin position="231"/>
        <end position="240"/>
    </location>
</feature>
<evidence type="ECO:0000256" key="1">
    <source>
        <dbReference type="SAM" id="MobiDB-lite"/>
    </source>
</evidence>
<feature type="compositionally biased region" description="Basic and acidic residues" evidence="1">
    <location>
        <begin position="75"/>
        <end position="84"/>
    </location>
</feature>
<reference evidence="2" key="1">
    <citation type="submission" date="2021-01" db="EMBL/GenBank/DDBJ databases">
        <authorList>
            <person name="Li R."/>
            <person name="Bekaert M."/>
        </authorList>
    </citation>
    <scope>NUCLEOTIDE SEQUENCE</scope>
    <source>
        <strain evidence="2">Farmed</strain>
    </source>
</reference>
<feature type="region of interest" description="Disordered" evidence="1">
    <location>
        <begin position="337"/>
        <end position="356"/>
    </location>
</feature>
<sequence length="377" mass="41278">MLEIFSATKKLKEIDSARARSTSALYGHASGEGEEDDEEGGFLSRISLRKNKSRSEDSSNSGKSSSRNSLNSTESQEHFKEGLKGRRSSVENSEPSVDLEAVAKTEALNTDAAKFKISVRPKGRKGSRQSRKSRQKVASNLPCLNEEQQTFTSPSLNKDDVEEIPPKVETEIFPPKEEITEPVAKKKREQRIPLEDLPPKPRPKSTPVTIHSTEETHQISNTVIATPTKNDSSKHSKEPFSDEVNTVATSSKMTVDSPTKTTTKVVSEPAKQSLAPKLKSFEQTSSAANEIAGSGIDVTQNNTNRLSALFEAKSVAASHVDPGTTVKIEVIAKDDSSEQKTVKLREKGKSTEKISELSSRQSKVLDLVKNFQKLQAT</sequence>
<evidence type="ECO:0000313" key="3">
    <source>
        <dbReference type="Proteomes" id="UP000597762"/>
    </source>
</evidence>
<feature type="compositionally biased region" description="Polar residues" evidence="1">
    <location>
        <begin position="218"/>
        <end position="230"/>
    </location>
</feature>
<proteinExistence type="predicted"/>
<feature type="compositionally biased region" description="Polar residues" evidence="1">
    <location>
        <begin position="146"/>
        <end position="156"/>
    </location>
</feature>
<gene>
    <name evidence="2" type="ORF">SPHA_46156</name>
</gene>
<feature type="region of interest" description="Disordered" evidence="1">
    <location>
        <begin position="16"/>
        <end position="270"/>
    </location>
</feature>
<feature type="compositionally biased region" description="Basic residues" evidence="1">
    <location>
        <begin position="117"/>
        <end position="135"/>
    </location>
</feature>
<dbReference type="AlphaFoldDB" id="A0A812CZI4"/>
<dbReference type="OrthoDB" id="6160730at2759"/>
<keyword evidence="3" id="KW-1185">Reference proteome</keyword>
<feature type="compositionally biased region" description="Low complexity" evidence="1">
    <location>
        <begin position="58"/>
        <end position="72"/>
    </location>
</feature>
<feature type="compositionally biased region" description="Polar residues" evidence="1">
    <location>
        <begin position="243"/>
        <end position="265"/>
    </location>
</feature>
<feature type="compositionally biased region" description="Basic and acidic residues" evidence="1">
    <location>
        <begin position="337"/>
        <end position="355"/>
    </location>
</feature>
<accession>A0A812CZI4</accession>
<feature type="compositionally biased region" description="Basic and acidic residues" evidence="1">
    <location>
        <begin position="190"/>
        <end position="199"/>
    </location>
</feature>
<protein>
    <submittedName>
        <fullName evidence="2">Uncharacterized protein</fullName>
    </submittedName>
</protein>
<evidence type="ECO:0000313" key="2">
    <source>
        <dbReference type="EMBL" id="CAE1286729.1"/>
    </source>
</evidence>
<dbReference type="EMBL" id="CAHIKZ030002424">
    <property type="protein sequence ID" value="CAE1286729.1"/>
    <property type="molecule type" value="Genomic_DNA"/>
</dbReference>
<feature type="compositionally biased region" description="Basic and acidic residues" evidence="1">
    <location>
        <begin position="164"/>
        <end position="179"/>
    </location>
</feature>
<comment type="caution">
    <text evidence="2">The sequence shown here is derived from an EMBL/GenBank/DDBJ whole genome shotgun (WGS) entry which is preliminary data.</text>
</comment>
<dbReference type="Proteomes" id="UP000597762">
    <property type="component" value="Unassembled WGS sequence"/>
</dbReference>
<organism evidence="2 3">
    <name type="scientific">Acanthosepion pharaonis</name>
    <name type="common">Pharaoh cuttlefish</name>
    <name type="synonym">Sepia pharaonis</name>
    <dbReference type="NCBI Taxonomy" id="158019"/>
    <lineage>
        <taxon>Eukaryota</taxon>
        <taxon>Metazoa</taxon>
        <taxon>Spiralia</taxon>
        <taxon>Lophotrochozoa</taxon>
        <taxon>Mollusca</taxon>
        <taxon>Cephalopoda</taxon>
        <taxon>Coleoidea</taxon>
        <taxon>Decapodiformes</taxon>
        <taxon>Sepiida</taxon>
        <taxon>Sepiina</taxon>
        <taxon>Sepiidae</taxon>
        <taxon>Acanthosepion</taxon>
    </lineage>
</organism>